<keyword evidence="3" id="KW-1185">Reference proteome</keyword>
<keyword evidence="1" id="KW-1133">Transmembrane helix</keyword>
<keyword evidence="1" id="KW-0812">Transmembrane</keyword>
<dbReference type="STRING" id="1765967.BW247_12410"/>
<evidence type="ECO:0000256" key="1">
    <source>
        <dbReference type="SAM" id="Phobius"/>
    </source>
</evidence>
<reference evidence="2 3" key="1">
    <citation type="submission" date="2017-01" db="EMBL/GenBank/DDBJ databases">
        <title>Draft sequence of Acidihalobacter ferrooxidans strain DSM 14175 (strain V8).</title>
        <authorList>
            <person name="Khaleque H.N."/>
            <person name="Ramsay J.P."/>
            <person name="Murphy R.J.T."/>
            <person name="Kaksonen A.H."/>
            <person name="Boxall N.J."/>
            <person name="Watkin E.L.J."/>
        </authorList>
    </citation>
    <scope>NUCLEOTIDE SEQUENCE [LARGE SCALE GENOMIC DNA]</scope>
    <source>
        <strain evidence="2 3">V8</strain>
    </source>
</reference>
<protein>
    <submittedName>
        <fullName evidence="2">Uncharacterized protein</fullName>
    </submittedName>
</protein>
<evidence type="ECO:0000313" key="3">
    <source>
        <dbReference type="Proteomes" id="UP000243807"/>
    </source>
</evidence>
<dbReference type="Proteomes" id="UP000243807">
    <property type="component" value="Chromosome"/>
</dbReference>
<feature type="transmembrane region" description="Helical" evidence="1">
    <location>
        <begin position="95"/>
        <end position="118"/>
    </location>
</feature>
<organism evidence="2 3">
    <name type="scientific">Acidihalobacter ferrooxydans</name>
    <dbReference type="NCBI Taxonomy" id="1765967"/>
    <lineage>
        <taxon>Bacteria</taxon>
        <taxon>Pseudomonadati</taxon>
        <taxon>Pseudomonadota</taxon>
        <taxon>Gammaproteobacteria</taxon>
        <taxon>Chromatiales</taxon>
        <taxon>Ectothiorhodospiraceae</taxon>
        <taxon>Acidihalobacter</taxon>
    </lineage>
</organism>
<name>A0A1P8UIY5_9GAMM</name>
<keyword evidence="1" id="KW-0472">Membrane</keyword>
<proteinExistence type="predicted"/>
<dbReference type="AlphaFoldDB" id="A0A1P8UIY5"/>
<dbReference type="KEGG" id="afy:BW247_12410"/>
<gene>
    <name evidence="2" type="ORF">BW247_12410</name>
</gene>
<accession>A0A1P8UIY5</accession>
<dbReference type="EMBL" id="CP019434">
    <property type="protein sequence ID" value="APZ43788.1"/>
    <property type="molecule type" value="Genomic_DNA"/>
</dbReference>
<evidence type="ECO:0000313" key="2">
    <source>
        <dbReference type="EMBL" id="APZ43788.1"/>
    </source>
</evidence>
<sequence length="135" mass="14358">MSVQLDCIDLFERQPTPVPAPVKGLSKPLAGPVAAVLARPAPGRGYIRGLAAPKRGAPESGRGCSNSCASCKRATVMYELIRAIFWRVGWGSGRVLWLPILLTAAGPGAGYIFIMWIWRLVSRTPLPLAAPHGVG</sequence>